<dbReference type="PANTHER" id="PTHR11009">
    <property type="entry name" value="DER1-LIKE PROTEIN, DERLIN"/>
    <property type="match status" value="1"/>
</dbReference>
<protein>
    <recommendedName>
        <fullName evidence="7">Derlin</fullName>
    </recommendedName>
</protein>
<evidence type="ECO:0000256" key="6">
    <source>
        <dbReference type="ARBA" id="ARBA00023136"/>
    </source>
</evidence>
<comment type="caution">
    <text evidence="9">The sequence shown here is derived from an EMBL/GenBank/DDBJ whole genome shotgun (WGS) entry which is preliminary data.</text>
</comment>
<evidence type="ECO:0000256" key="5">
    <source>
        <dbReference type="ARBA" id="ARBA00022989"/>
    </source>
</evidence>
<dbReference type="AlphaFoldDB" id="A0A8H6ZFW0"/>
<evidence type="ECO:0000313" key="9">
    <source>
        <dbReference type="EMBL" id="KAF7378233.1"/>
    </source>
</evidence>
<feature type="region of interest" description="Disordered" evidence="8">
    <location>
        <begin position="210"/>
        <end position="256"/>
    </location>
</feature>
<feature type="transmembrane region" description="Helical" evidence="7">
    <location>
        <begin position="17"/>
        <end position="46"/>
    </location>
</feature>
<evidence type="ECO:0000256" key="1">
    <source>
        <dbReference type="ARBA" id="ARBA00004477"/>
    </source>
</evidence>
<evidence type="ECO:0000256" key="7">
    <source>
        <dbReference type="RuleBase" id="RU363059"/>
    </source>
</evidence>
<keyword evidence="4 7" id="KW-0256">Endoplasmic reticulum</keyword>
<dbReference type="InterPro" id="IPR007599">
    <property type="entry name" value="DER1"/>
</dbReference>
<dbReference type="Proteomes" id="UP000623467">
    <property type="component" value="Unassembled WGS sequence"/>
</dbReference>
<evidence type="ECO:0000256" key="4">
    <source>
        <dbReference type="ARBA" id="ARBA00022824"/>
    </source>
</evidence>
<keyword evidence="3 7" id="KW-0812">Transmembrane</keyword>
<dbReference type="EMBL" id="JACAZH010000001">
    <property type="protein sequence ID" value="KAF7378233.1"/>
    <property type="molecule type" value="Genomic_DNA"/>
</dbReference>
<comment type="similarity">
    <text evidence="2 7">Belongs to the derlin family.</text>
</comment>
<keyword evidence="10" id="KW-1185">Reference proteome</keyword>
<comment type="function">
    <text evidence="7">May be involved in the degradation of misfolded endoplasmic reticulum (ER) luminal proteins.</text>
</comment>
<feature type="transmembrane region" description="Helical" evidence="7">
    <location>
        <begin position="133"/>
        <end position="153"/>
    </location>
</feature>
<evidence type="ECO:0000256" key="3">
    <source>
        <dbReference type="ARBA" id="ARBA00022692"/>
    </source>
</evidence>
<dbReference type="Pfam" id="PF04511">
    <property type="entry name" value="DER1"/>
    <property type="match status" value="1"/>
</dbReference>
<feature type="transmembrane region" description="Helical" evidence="7">
    <location>
        <begin position="107"/>
        <end position="126"/>
    </location>
</feature>
<gene>
    <name evidence="9" type="ORF">MSAN_00248200</name>
</gene>
<dbReference type="GO" id="GO:0006950">
    <property type="term" value="P:response to stress"/>
    <property type="evidence" value="ECO:0007669"/>
    <property type="project" value="UniProtKB-ARBA"/>
</dbReference>
<feature type="transmembrane region" description="Helical" evidence="7">
    <location>
        <begin position="165"/>
        <end position="195"/>
    </location>
</feature>
<organism evidence="9 10">
    <name type="scientific">Mycena sanguinolenta</name>
    <dbReference type="NCBI Taxonomy" id="230812"/>
    <lineage>
        <taxon>Eukaryota</taxon>
        <taxon>Fungi</taxon>
        <taxon>Dikarya</taxon>
        <taxon>Basidiomycota</taxon>
        <taxon>Agaricomycotina</taxon>
        <taxon>Agaricomycetes</taxon>
        <taxon>Agaricomycetidae</taxon>
        <taxon>Agaricales</taxon>
        <taxon>Marasmiineae</taxon>
        <taxon>Mycenaceae</taxon>
        <taxon>Mycena</taxon>
    </lineage>
</organism>
<dbReference type="GO" id="GO:0005789">
    <property type="term" value="C:endoplasmic reticulum membrane"/>
    <property type="evidence" value="ECO:0007669"/>
    <property type="project" value="UniProtKB-SubCell"/>
</dbReference>
<evidence type="ECO:0000256" key="2">
    <source>
        <dbReference type="ARBA" id="ARBA00008917"/>
    </source>
</evidence>
<comment type="subcellular location">
    <subcellularLocation>
        <location evidence="1 7">Endoplasmic reticulum membrane</location>
        <topology evidence="1 7">Multi-pass membrane protein</topology>
    </subcellularLocation>
</comment>
<proteinExistence type="inferred from homology"/>
<accession>A0A8H6ZFW0</accession>
<evidence type="ECO:0000313" key="10">
    <source>
        <dbReference type="Proteomes" id="UP000623467"/>
    </source>
</evidence>
<dbReference type="OrthoDB" id="1716531at2759"/>
<keyword evidence="5 7" id="KW-1133">Transmembrane helix</keyword>
<keyword evidence="6 7" id="KW-0472">Membrane</keyword>
<evidence type="ECO:0000256" key="8">
    <source>
        <dbReference type="SAM" id="MobiDB-lite"/>
    </source>
</evidence>
<reference evidence="9" key="1">
    <citation type="submission" date="2020-05" db="EMBL/GenBank/DDBJ databases">
        <title>Mycena genomes resolve the evolution of fungal bioluminescence.</title>
        <authorList>
            <person name="Tsai I.J."/>
        </authorList>
    </citation>
    <scope>NUCLEOTIDE SEQUENCE</scope>
    <source>
        <strain evidence="9">160909Yilan</strain>
    </source>
</reference>
<name>A0A8H6ZFW0_9AGAR</name>
<sequence>MNALVAGIRETPPVTRLILASTLTVSLSCWMTVVFPGTFAYSYYLVFEKREFWRLYTSFFYASSLEPPFIFRRVIPLILELVVLYRIMVELESGPHTPYAGKSTHLAWQLVVAGAAILLLSIPMAPRFFFRPFSVCLTYISTALAGPGILTQLSDIEISITATPYIMLFIDLLSGGPHAVIRALPGVVVGHMWWLMKTYFGKQNRNTRPVVGRADAKMGRPPRAQTELTESRDGSESAATTTAYNRARGGKKCGGG</sequence>